<dbReference type="Proteomes" id="UP000585638">
    <property type="component" value="Unassembled WGS sequence"/>
</dbReference>
<evidence type="ECO:0000256" key="1">
    <source>
        <dbReference type="ARBA" id="ARBA00007169"/>
    </source>
</evidence>
<comment type="similarity">
    <text evidence="1">Belongs to the thioesterase family.</text>
</comment>
<dbReference type="PANTHER" id="PTHR11487:SF0">
    <property type="entry name" value="S-ACYL FATTY ACID SYNTHASE THIOESTERASE, MEDIUM CHAIN"/>
    <property type="match status" value="1"/>
</dbReference>
<dbReference type="InterPro" id="IPR001031">
    <property type="entry name" value="Thioesterase"/>
</dbReference>
<keyword evidence="4" id="KW-1185">Reference proteome</keyword>
<dbReference type="Gene3D" id="3.40.50.1820">
    <property type="entry name" value="alpha/beta hydrolase"/>
    <property type="match status" value="1"/>
</dbReference>
<name>A0A7W9KT03_9PSEU</name>
<protein>
    <submittedName>
        <fullName evidence="3">Surfactin synthase thioesterase subunit</fullName>
    </submittedName>
</protein>
<dbReference type="PANTHER" id="PTHR11487">
    <property type="entry name" value="THIOESTERASE"/>
    <property type="match status" value="1"/>
</dbReference>
<dbReference type="InterPro" id="IPR012223">
    <property type="entry name" value="TEII"/>
</dbReference>
<evidence type="ECO:0000313" key="4">
    <source>
        <dbReference type="Proteomes" id="UP000585638"/>
    </source>
</evidence>
<accession>A0A7W9KT03</accession>
<dbReference type="AlphaFoldDB" id="A0A7W9KT03"/>
<dbReference type="GO" id="GO:0008610">
    <property type="term" value="P:lipid biosynthetic process"/>
    <property type="evidence" value="ECO:0007669"/>
    <property type="project" value="TreeGrafter"/>
</dbReference>
<evidence type="ECO:0000313" key="3">
    <source>
        <dbReference type="EMBL" id="MBB5898135.1"/>
    </source>
</evidence>
<reference evidence="3 4" key="1">
    <citation type="submission" date="2020-08" db="EMBL/GenBank/DDBJ databases">
        <title>Sequencing the genomes of 1000 actinobacteria strains.</title>
        <authorList>
            <person name="Klenk H.-P."/>
        </authorList>
    </citation>
    <scope>NUCLEOTIDE SEQUENCE [LARGE SCALE GENOMIC DNA]</scope>
    <source>
        <strain evidence="3 4">DSM 43851</strain>
    </source>
</reference>
<feature type="domain" description="Thioesterase" evidence="2">
    <location>
        <begin position="26"/>
        <end position="239"/>
    </location>
</feature>
<dbReference type="RefSeq" id="WP_184870595.1">
    <property type="nucleotide sequence ID" value="NZ_BAAAWY010000056.1"/>
</dbReference>
<dbReference type="EMBL" id="JACHIR010000005">
    <property type="protein sequence ID" value="MBB5898135.1"/>
    <property type="molecule type" value="Genomic_DNA"/>
</dbReference>
<dbReference type="Pfam" id="PF00975">
    <property type="entry name" value="Thioesterase"/>
    <property type="match status" value="1"/>
</dbReference>
<sequence length="260" mass="27597">MTASPGTGVAADWFVRLPGGEPGGVQVFAFPHAGAGCAAFGECTAELSGVLDVWTANLPGRQARFLEPCRTEIQPLVAELADALPSYRDGRPYGIVGYCAGALLAYLLTAELQRRGAEPPARLVLVSYATPGRVPADPDLHTLPSARFWERISALGGVHERLAAHPDARQVFEPALRGDFTLLAGYRPAADEPVLGAPISVVAGRDDPLLDVAELTRWRDRTAGDFRLHLIRGGHWLLEDEPAGLAAALAEQLAGAARGR</sequence>
<evidence type="ECO:0000259" key="2">
    <source>
        <dbReference type="Pfam" id="PF00975"/>
    </source>
</evidence>
<comment type="caution">
    <text evidence="3">The sequence shown here is derived from an EMBL/GenBank/DDBJ whole genome shotgun (WGS) entry which is preliminary data.</text>
</comment>
<organism evidence="3 4">
    <name type="scientific">Kutzneria kofuensis</name>
    <dbReference type="NCBI Taxonomy" id="103725"/>
    <lineage>
        <taxon>Bacteria</taxon>
        <taxon>Bacillati</taxon>
        <taxon>Actinomycetota</taxon>
        <taxon>Actinomycetes</taxon>
        <taxon>Pseudonocardiales</taxon>
        <taxon>Pseudonocardiaceae</taxon>
        <taxon>Kutzneria</taxon>
    </lineage>
</organism>
<dbReference type="SUPFAM" id="SSF53474">
    <property type="entry name" value="alpha/beta-Hydrolases"/>
    <property type="match status" value="1"/>
</dbReference>
<dbReference type="InterPro" id="IPR029058">
    <property type="entry name" value="AB_hydrolase_fold"/>
</dbReference>
<gene>
    <name evidence="3" type="ORF">BJ998_009394</name>
</gene>
<proteinExistence type="inferred from homology"/>